<reference evidence="4 5" key="1">
    <citation type="journal article" date="2019" name="Int. J. Syst. Evol. Microbiol.">
        <title>The Global Catalogue of Microorganisms (GCM) 10K type strain sequencing project: providing services to taxonomists for standard genome sequencing and annotation.</title>
        <authorList>
            <consortium name="The Broad Institute Genomics Platform"/>
            <consortium name="The Broad Institute Genome Sequencing Center for Infectious Disease"/>
            <person name="Wu L."/>
            <person name="Ma J."/>
        </authorList>
    </citation>
    <scope>NUCLEOTIDE SEQUENCE [LARGE SCALE GENOMIC DNA]</scope>
    <source>
        <strain evidence="4 5">JCM 15503</strain>
    </source>
</reference>
<evidence type="ECO:0000256" key="2">
    <source>
        <dbReference type="SAM" id="SignalP"/>
    </source>
</evidence>
<evidence type="ECO:0000313" key="4">
    <source>
        <dbReference type="EMBL" id="GAA0744099.1"/>
    </source>
</evidence>
<evidence type="ECO:0000313" key="5">
    <source>
        <dbReference type="Proteomes" id="UP001500279"/>
    </source>
</evidence>
<dbReference type="SUPFAM" id="SSF53474">
    <property type="entry name" value="alpha/beta-Hydrolases"/>
    <property type="match status" value="1"/>
</dbReference>
<feature type="signal peptide" evidence="2">
    <location>
        <begin position="1"/>
        <end position="30"/>
    </location>
</feature>
<proteinExistence type="predicted"/>
<dbReference type="InterPro" id="IPR011042">
    <property type="entry name" value="6-blade_b-propeller_TolB-like"/>
</dbReference>
<dbReference type="Proteomes" id="UP001500279">
    <property type="component" value="Unassembled WGS sequence"/>
</dbReference>
<dbReference type="InterPro" id="IPR029058">
    <property type="entry name" value="AB_hydrolase_fold"/>
</dbReference>
<feature type="chain" id="PRO_5046414010" evidence="2">
    <location>
        <begin position="31"/>
        <end position="653"/>
    </location>
</feature>
<dbReference type="Gene3D" id="3.40.50.1820">
    <property type="entry name" value="alpha/beta hydrolase"/>
    <property type="match status" value="1"/>
</dbReference>
<name>A0ABN1JPL9_9BURK</name>
<dbReference type="SUPFAM" id="SSF50993">
    <property type="entry name" value="Peptidase/esterase 'gauge' domain"/>
    <property type="match status" value="1"/>
</dbReference>
<dbReference type="Pfam" id="PF00326">
    <property type="entry name" value="Peptidase_S9"/>
    <property type="match status" value="1"/>
</dbReference>
<evidence type="ECO:0000259" key="3">
    <source>
        <dbReference type="Pfam" id="PF00326"/>
    </source>
</evidence>
<dbReference type="PANTHER" id="PTHR42776">
    <property type="entry name" value="SERINE PEPTIDASE S9 FAMILY MEMBER"/>
    <property type="match status" value="1"/>
</dbReference>
<keyword evidence="2" id="KW-0732">Signal</keyword>
<dbReference type="PANTHER" id="PTHR42776:SF27">
    <property type="entry name" value="DIPEPTIDYL PEPTIDASE FAMILY MEMBER 6"/>
    <property type="match status" value="1"/>
</dbReference>
<organism evidence="4 5">
    <name type="scientific">Ideonella azotifigens</name>
    <dbReference type="NCBI Taxonomy" id="513160"/>
    <lineage>
        <taxon>Bacteria</taxon>
        <taxon>Pseudomonadati</taxon>
        <taxon>Pseudomonadota</taxon>
        <taxon>Betaproteobacteria</taxon>
        <taxon>Burkholderiales</taxon>
        <taxon>Sphaerotilaceae</taxon>
        <taxon>Ideonella</taxon>
    </lineage>
</organism>
<feature type="domain" description="Peptidase S9 prolyl oligopeptidase catalytic" evidence="3">
    <location>
        <begin position="438"/>
        <end position="652"/>
    </location>
</feature>
<dbReference type="InterPro" id="IPR001375">
    <property type="entry name" value="Peptidase_S9_cat"/>
</dbReference>
<keyword evidence="1" id="KW-0378">Hydrolase</keyword>
<dbReference type="EMBL" id="BAAAEW010000004">
    <property type="protein sequence ID" value="GAA0744099.1"/>
    <property type="molecule type" value="Genomic_DNA"/>
</dbReference>
<accession>A0ABN1JPL9</accession>
<comment type="caution">
    <text evidence="4">The sequence shown here is derived from an EMBL/GenBank/DDBJ whole genome shotgun (WGS) entry which is preliminary data.</text>
</comment>
<keyword evidence="5" id="KW-1185">Reference proteome</keyword>
<gene>
    <name evidence="4" type="ORF">GCM10009107_09280</name>
</gene>
<evidence type="ECO:0000256" key="1">
    <source>
        <dbReference type="ARBA" id="ARBA00022801"/>
    </source>
</evidence>
<dbReference type="Gene3D" id="2.120.10.30">
    <property type="entry name" value="TolB, C-terminal domain"/>
    <property type="match status" value="1"/>
</dbReference>
<sequence>MPFDAKTMLPLLAPALLTGLLATASLQTWAAEAPAATPAPQFPLRDFFASPPQGFFRISDGGRWLSWMQPAVGDGGPTPRRNLFVQTLDGSKPTGQPRQLTRESARDIANYFWKGDGTLLFQKDFGGDENFHVVAVDAVSGQVRDLSPYEGARAEIIDTLDEDPDNILLQHNRRDKQAMDVYRVNVKTGAETLVARNPGNIVAWLPDHAGKLRVAVASDGVNNQLLYRATEADEFKAIIATDFRTEVSPQFFDFDNQGLYLLSNRGRDRKALVKLDPGKPDLEQVVYEHPTVDLSGASYSRLRKVLTVAEFTEDKQGRHSFDAATTQLYARLAQKLPGYELMLQASTRAEDKFVVAAASDRTPGTRYLYDAKADTLSKLADINPRLPEAQMATMQPVRYRARDGLEIPAYLTLPVDRAPKNLACVINPHGGPWARDQWGFNPEVQFLANRGYCVLQMNFRGSTGFGRKFWEASFGQWGLSMQDDISDGVAWLVGQGIADPKRIGLYGGSYGGYATLAGVTFTPKLYAAAVDYVGVSNLFTFMKTIPPYWEPFRQQMYAMVGNPDDPKDNARLAATSPALHVDRIQTPLLIAQGAKDPRVNKAESDQVVEALKKRGVTVQYLVKDNEGHGFHNEENQFEFYGAMESFFGQHLKP</sequence>
<protein>
    <submittedName>
        <fullName evidence="4">S9 family peptidase</fullName>
    </submittedName>
</protein>